<feature type="region of interest" description="Aspartate" evidence="9">
    <location>
        <begin position="187"/>
        <end position="190"/>
    </location>
</feature>
<dbReference type="HAMAP" id="MF_02075">
    <property type="entry name" value="Asp_tRNA_synth_type2"/>
    <property type="match status" value="1"/>
</dbReference>
<dbReference type="Gene3D" id="3.30.930.10">
    <property type="entry name" value="Bira Bifunctional Protein, Domain 2"/>
    <property type="match status" value="1"/>
</dbReference>
<sequence>MQRILSAQLHAHIGESVRLAGWVHRRRLLKSVAFLILRDRAGLSQVVVTDPGVRAQIESAGEETAVEVTGKAVANAAAPAGVEVVEPLVRVLGAPAEPPPFDLFRPELGATLPTQLDHASLSLRHATRASALRLSAAAVAGFRSTLDALGFVEVHTPKIVASSTESGANVFAIDYFGRPAFLAQSPQFYKQMMVGVFERVYEVGPVFRAEPHETGRHLAQYTSLDAELGFVGDHRDVMAVLTEVIRGMVAATGLPAALPDEFPAVHFTEALRIAGGWRDPHSGPVDLAPADERAVGEWALREHGSDFVFVTGYPMAKRPFYTHPDPDRPGYTNGFDLLFRGVELVTGGQRLHRYEDYVAALAARGEPLAPYASYVEAFRHGMPPHGGFAIGLERFVARLTGAGNVREVTAFPRDRHRLTP</sequence>
<evidence type="ECO:0000256" key="7">
    <source>
        <dbReference type="ARBA" id="ARBA00022917"/>
    </source>
</evidence>
<dbReference type="InterPro" id="IPR045864">
    <property type="entry name" value="aa-tRNA-synth_II/BPL/LPL"/>
</dbReference>
<dbReference type="Pfam" id="PF01336">
    <property type="entry name" value="tRNA_anti-codon"/>
    <property type="match status" value="1"/>
</dbReference>
<dbReference type="InterPro" id="IPR004523">
    <property type="entry name" value="Asp-tRNA_synthase_2"/>
</dbReference>
<evidence type="ECO:0000256" key="5">
    <source>
        <dbReference type="ARBA" id="ARBA00022741"/>
    </source>
</evidence>
<dbReference type="SUPFAM" id="SSF55681">
    <property type="entry name" value="Class II aaRS and biotin synthetases"/>
    <property type="match status" value="1"/>
</dbReference>
<dbReference type="SUPFAM" id="SSF50249">
    <property type="entry name" value="Nucleic acid-binding proteins"/>
    <property type="match status" value="1"/>
</dbReference>
<evidence type="ECO:0000256" key="8">
    <source>
        <dbReference type="ARBA" id="ARBA00023146"/>
    </source>
</evidence>
<name>A0ABU0Z865_9ACTN</name>
<comment type="subunit">
    <text evidence="9">Homodimer.</text>
</comment>
<evidence type="ECO:0000313" key="11">
    <source>
        <dbReference type="EMBL" id="MDQ7903238.1"/>
    </source>
</evidence>
<feature type="binding site" evidence="9">
    <location>
        <position position="346"/>
    </location>
    <ligand>
        <name>L-aspartate</name>
        <dbReference type="ChEBI" id="CHEBI:29991"/>
    </ligand>
</feature>
<dbReference type="InterPro" id="IPR004364">
    <property type="entry name" value="Aa-tRNA-synt_II"/>
</dbReference>
<feature type="site" description="Important for tRNA non-discrimination" evidence="9">
    <location>
        <position position="79"/>
    </location>
</feature>
<dbReference type="GO" id="GO:0050560">
    <property type="term" value="F:aspartate-tRNA(Asn) ligase activity"/>
    <property type="evidence" value="ECO:0007669"/>
    <property type="project" value="UniProtKB-EC"/>
</dbReference>
<evidence type="ECO:0000313" key="12">
    <source>
        <dbReference type="Proteomes" id="UP001230908"/>
    </source>
</evidence>
<dbReference type="PRINTS" id="PR01042">
    <property type="entry name" value="TRNASYNTHASP"/>
</dbReference>
<evidence type="ECO:0000259" key="10">
    <source>
        <dbReference type="PROSITE" id="PS50862"/>
    </source>
</evidence>
<evidence type="ECO:0000256" key="9">
    <source>
        <dbReference type="HAMAP-Rule" id="MF_02075"/>
    </source>
</evidence>
<keyword evidence="8 9" id="KW-0030">Aminoacyl-tRNA synthetase</keyword>
<dbReference type="Proteomes" id="UP001230908">
    <property type="component" value="Unassembled WGS sequence"/>
</dbReference>
<dbReference type="InterPro" id="IPR012340">
    <property type="entry name" value="NA-bd_OB-fold"/>
</dbReference>
<dbReference type="EC" id="6.1.1.23" evidence="9"/>
<keyword evidence="3 9" id="KW-0963">Cytoplasm</keyword>
<feature type="domain" description="Aminoacyl-transfer RNA synthetases class-II family profile" evidence="10">
    <location>
        <begin position="142"/>
        <end position="420"/>
    </location>
</feature>
<dbReference type="Pfam" id="PF00152">
    <property type="entry name" value="tRNA-synt_2"/>
    <property type="match status" value="1"/>
</dbReference>
<feature type="binding site" evidence="9">
    <location>
        <position position="165"/>
    </location>
    <ligand>
        <name>L-aspartate</name>
        <dbReference type="ChEBI" id="CHEBI:29991"/>
    </ligand>
</feature>
<accession>A0ABU0Z865</accession>
<dbReference type="InterPro" id="IPR002312">
    <property type="entry name" value="Asp/Asn-tRNA-synth_IIb"/>
</dbReference>
<dbReference type="InterPro" id="IPR004365">
    <property type="entry name" value="NA-bd_OB_tRNA"/>
</dbReference>
<feature type="binding site" evidence="9">
    <location>
        <begin position="208"/>
        <end position="210"/>
    </location>
    <ligand>
        <name>ATP</name>
        <dbReference type="ChEBI" id="CHEBI:30616"/>
    </ligand>
</feature>
<keyword evidence="5 9" id="KW-0547">Nucleotide-binding</keyword>
<keyword evidence="6 9" id="KW-0067">ATP-binding</keyword>
<feature type="binding site" evidence="9">
    <location>
        <position position="343"/>
    </location>
    <ligand>
        <name>ATP</name>
        <dbReference type="ChEBI" id="CHEBI:30616"/>
    </ligand>
</feature>
<feature type="binding site" evidence="9">
    <location>
        <position position="350"/>
    </location>
    <ligand>
        <name>L-aspartate</name>
        <dbReference type="ChEBI" id="CHEBI:29991"/>
    </ligand>
</feature>
<organism evidence="11 12">
    <name type="scientific">Phytohabitans maris</name>
    <dbReference type="NCBI Taxonomy" id="3071409"/>
    <lineage>
        <taxon>Bacteria</taxon>
        <taxon>Bacillati</taxon>
        <taxon>Actinomycetota</taxon>
        <taxon>Actinomycetes</taxon>
        <taxon>Micromonosporales</taxon>
        <taxon>Micromonosporaceae</taxon>
    </lineage>
</organism>
<comment type="caution">
    <text evidence="11">The sequence shown here is derived from an EMBL/GenBank/DDBJ whole genome shotgun (WGS) entry which is preliminary data.</text>
</comment>
<feature type="binding site" evidence="9">
    <location>
        <begin position="216"/>
        <end position="218"/>
    </location>
    <ligand>
        <name>ATP</name>
        <dbReference type="ChEBI" id="CHEBI:30616"/>
    </ligand>
</feature>
<protein>
    <recommendedName>
        <fullName evidence="9">Aspartate--tRNA(Asp/Asn) ligase</fullName>
        <ecNumber evidence="9">6.1.1.23</ecNumber>
    </recommendedName>
    <alternativeName>
        <fullName evidence="9">Aspartyl-tRNA synthetase</fullName>
        <shortName evidence="9">AspRS</shortName>
    </alternativeName>
    <alternativeName>
        <fullName evidence="9">Non-discriminating aspartyl-tRNA synthetase</fullName>
        <shortName evidence="9">ND-AspRS</shortName>
    </alternativeName>
</protein>
<evidence type="ECO:0000256" key="6">
    <source>
        <dbReference type="ARBA" id="ARBA00022840"/>
    </source>
</evidence>
<comment type="function">
    <text evidence="9">Aspartyl-tRNA synthetase with relaxed tRNA specificity since it is able to aspartylate not only its cognate tRNA(Asp) but also tRNA(Asn). Reaction proceeds in two steps: L-aspartate is first activated by ATP to form Asp-AMP and then transferred to the acceptor end of tRNA(Asp/Asn).</text>
</comment>
<comment type="catalytic activity">
    <reaction evidence="9">
        <text>tRNA(Asx) + L-aspartate + ATP = L-aspartyl-tRNA(Asx) + AMP + diphosphate</text>
        <dbReference type="Rhea" id="RHEA:18349"/>
        <dbReference type="Rhea" id="RHEA-COMP:9710"/>
        <dbReference type="Rhea" id="RHEA-COMP:9711"/>
        <dbReference type="ChEBI" id="CHEBI:29991"/>
        <dbReference type="ChEBI" id="CHEBI:30616"/>
        <dbReference type="ChEBI" id="CHEBI:33019"/>
        <dbReference type="ChEBI" id="CHEBI:78442"/>
        <dbReference type="ChEBI" id="CHEBI:78516"/>
        <dbReference type="ChEBI" id="CHEBI:456215"/>
        <dbReference type="EC" id="6.1.1.23"/>
    </reaction>
</comment>
<dbReference type="Gene3D" id="2.40.50.140">
    <property type="entry name" value="Nucleic acid-binding proteins"/>
    <property type="match status" value="1"/>
</dbReference>
<keyword evidence="4 9" id="KW-0436">Ligase</keyword>
<comment type="similarity">
    <text evidence="2 9">Belongs to the class-II aminoacyl-tRNA synthetase family. Type 2 subfamily.</text>
</comment>
<evidence type="ECO:0000256" key="2">
    <source>
        <dbReference type="ARBA" id="ARBA00005312"/>
    </source>
</evidence>
<dbReference type="PROSITE" id="PS50862">
    <property type="entry name" value="AA_TRNA_LIGASE_II"/>
    <property type="match status" value="1"/>
</dbReference>
<proteinExistence type="inferred from homology"/>
<dbReference type="PANTHER" id="PTHR43450">
    <property type="entry name" value="ASPARTYL-TRNA SYNTHETASE"/>
    <property type="match status" value="1"/>
</dbReference>
<dbReference type="PANTHER" id="PTHR43450:SF1">
    <property type="entry name" value="ASPARTATE--TRNA LIGASE, CYTOPLASMIC"/>
    <property type="match status" value="1"/>
</dbReference>
<gene>
    <name evidence="9 11" type="primary">aspS</name>
    <name evidence="11" type="ORF">RB614_01725</name>
</gene>
<dbReference type="RefSeq" id="WP_308710508.1">
    <property type="nucleotide sequence ID" value="NZ_JAVHUY010000001.1"/>
</dbReference>
<evidence type="ECO:0000256" key="4">
    <source>
        <dbReference type="ARBA" id="ARBA00022598"/>
    </source>
</evidence>
<feature type="binding site" evidence="9">
    <location>
        <begin position="391"/>
        <end position="394"/>
    </location>
    <ligand>
        <name>ATP</name>
        <dbReference type="ChEBI" id="CHEBI:30616"/>
    </ligand>
</feature>
<feature type="binding site" evidence="9">
    <location>
        <position position="208"/>
    </location>
    <ligand>
        <name>L-aspartate</name>
        <dbReference type="ChEBI" id="CHEBI:29991"/>
    </ligand>
</feature>
<reference evidence="11 12" key="1">
    <citation type="submission" date="2023-08" db="EMBL/GenBank/DDBJ databases">
        <title>Phytohabitans sansha sp. nov., isolated from marine sediment.</title>
        <authorList>
            <person name="Zhao Y."/>
            <person name="Yi K."/>
        </authorList>
    </citation>
    <scope>NUCLEOTIDE SEQUENCE [LARGE SCALE GENOMIC DNA]</scope>
    <source>
        <strain evidence="11 12">ZYX-F-186</strain>
    </source>
</reference>
<comment type="subcellular location">
    <subcellularLocation>
        <location evidence="1 9">Cytoplasm</location>
    </subcellularLocation>
</comment>
<dbReference type="EMBL" id="JAVHUY010000001">
    <property type="protein sequence ID" value="MDQ7903238.1"/>
    <property type="molecule type" value="Genomic_DNA"/>
</dbReference>
<evidence type="ECO:0000256" key="3">
    <source>
        <dbReference type="ARBA" id="ARBA00022490"/>
    </source>
</evidence>
<keyword evidence="12" id="KW-1185">Reference proteome</keyword>
<dbReference type="InterPro" id="IPR006195">
    <property type="entry name" value="aa-tRNA-synth_II"/>
</dbReference>
<dbReference type="NCBIfam" id="NF003483">
    <property type="entry name" value="PRK05159.1"/>
    <property type="match status" value="1"/>
</dbReference>
<evidence type="ECO:0000256" key="1">
    <source>
        <dbReference type="ARBA" id="ARBA00004496"/>
    </source>
</evidence>
<keyword evidence="7 9" id="KW-0648">Protein biosynthesis</keyword>